<evidence type="ECO:0000313" key="3">
    <source>
        <dbReference type="Proteomes" id="UP001168380"/>
    </source>
</evidence>
<reference evidence="2" key="1">
    <citation type="submission" date="2023-07" db="EMBL/GenBank/DDBJ databases">
        <title>Gilvimarinus algae sp. nov., isolated from the surface of Kelp.</title>
        <authorList>
            <person name="Sun Y.Y."/>
            <person name="Gong Y."/>
            <person name="Du Z.J."/>
        </authorList>
    </citation>
    <scope>NUCLEOTIDE SEQUENCE</scope>
    <source>
        <strain evidence="2">SDUM040014</strain>
    </source>
</reference>
<organism evidence="2 3">
    <name type="scientific">Gilvimarinus algae</name>
    <dbReference type="NCBI Taxonomy" id="3058037"/>
    <lineage>
        <taxon>Bacteria</taxon>
        <taxon>Pseudomonadati</taxon>
        <taxon>Pseudomonadota</taxon>
        <taxon>Gammaproteobacteria</taxon>
        <taxon>Cellvibrionales</taxon>
        <taxon>Cellvibrionaceae</taxon>
        <taxon>Gilvimarinus</taxon>
    </lineage>
</organism>
<keyword evidence="3" id="KW-1185">Reference proteome</keyword>
<gene>
    <name evidence="2" type="ORF">QWI16_00770</name>
</gene>
<comment type="caution">
    <text evidence="2">The sequence shown here is derived from an EMBL/GenBank/DDBJ whole genome shotgun (WGS) entry which is preliminary data.</text>
</comment>
<evidence type="ECO:0000256" key="1">
    <source>
        <dbReference type="SAM" id="MobiDB-lite"/>
    </source>
</evidence>
<protein>
    <submittedName>
        <fullName evidence="2">Uncharacterized protein</fullName>
    </submittedName>
</protein>
<name>A0ABT8TEF3_9GAMM</name>
<sequence>MLSRTRAQSRWWQLGQSMAEYLVVMAALVGGLLVANRGACPDHYEDCIEYLLTVMHDNYDGYSASISAVHEYADDYEVAEAPASSDGDGSDDGGDGGGSAGGGGSTEPEAAISQSTILTSNGGFTNLGEYDPSTGLVTQNGEVVGSYDSDTGVFEAVDGGTTTNVEQVDVITDEDGNILQREAVSDCGDPPGIYGFGYESQANGNFYDSLQFNEMDIDGFCTETAYKVRDRQGNEDGGRIVDGYYYAVSTTPDSFLSTGVKEPDGEVVFFDLGGGVTHCAVMAAGWDSGIDTDDLSDEEIYAEQLALLLEPDEEETTVIGSMDAEHYTEQVYINGEPAASNDCVSNRVITAP</sequence>
<dbReference type="RefSeq" id="WP_302710806.1">
    <property type="nucleotide sequence ID" value="NZ_JAULRT010000031.1"/>
</dbReference>
<dbReference type="Proteomes" id="UP001168380">
    <property type="component" value="Unassembled WGS sequence"/>
</dbReference>
<proteinExistence type="predicted"/>
<accession>A0ABT8TEF3</accession>
<feature type="compositionally biased region" description="Gly residues" evidence="1">
    <location>
        <begin position="95"/>
        <end position="105"/>
    </location>
</feature>
<dbReference type="EMBL" id="JAULRT010000031">
    <property type="protein sequence ID" value="MDO3380682.1"/>
    <property type="molecule type" value="Genomic_DNA"/>
</dbReference>
<feature type="region of interest" description="Disordered" evidence="1">
    <location>
        <begin position="79"/>
        <end position="109"/>
    </location>
</feature>
<evidence type="ECO:0000313" key="2">
    <source>
        <dbReference type="EMBL" id="MDO3380682.1"/>
    </source>
</evidence>